<evidence type="ECO:0000313" key="3">
    <source>
        <dbReference type="EMBL" id="KAF5598045.1"/>
    </source>
</evidence>
<sequence>MDKGPTGGATVKGLQVESHHLSVGAGDAAIHLLTCDPLPGYDKNKRRVILQAYLVDGGQQSHSAQIQEAIQDIEAYYKSPWQDPSSASNKNYLKFDGFIITHWHEDHYGGLEDWITSNVIKGKNGSYFIPRAHYDGENPSSIIYSPCKWPPESSFTVSENLMSLGDKKNLLRVRQTYDVLIGKNIFLQYSKKGNVKGTIKDLNTLLYTKNPVEVPYIWPDLELTVNTSTTAIPAMYCVAADSKIANGNTVALDSDKNKTSLAFLIVWKHPGSKYQDGKHHISHYFAGDAPSNLEEALAKWIDGSYDPKKQVSSKYGITSMKLSHHGADTSNPRASYRQFQPENIIVSAGSAYGHPNWKIVLEVFFWFHAKQQESTDGTKSYKPFDPCQWPHWLIQGHNLSFGLETIKEEAMKKEMEDLYGDGGLNPGKTLLGAAEEFFDELNRARGDHDSMVLRNPFPSCWPNGTLKTESLLKVFQAIMDKISRVDPPVNGDFVKVGFRKPDVKYDRFLGYCAVCAADEEDGEVYTIGWERSTQTDSSNSNGPAMVQDFPKGCSAALFAARRMKGTDKQCHDLNTVATGAVDMFPYKGIDEPRIIDITKGLPQWNVVVKSWPQMSPMPTESKESDLPELLDGDWDNLDDFKSVVSFGSHQVCCSTRASRDESDSDPSATRDGEPAQTWLPRISFQEVPAEVRAMVAPVYITCQDEKNPKSTPKAPEGSKAYALPPGNPLCGFLNTLHLQGVGLSQVPDAKNTTPIDVNDEVFQWLARYSSSDPENSPIPSGFALGMRKVPEWPIPNLEQAKLHFEMTIPYLTEAHLRFSTDEGAKLTFSRVDETDNENSQKAVTEDALEHLLKYRRSLVFGLEDLTTPLRTNLADFAKYMRVNVLSNPLLKYFANDLSLILCTKKDFHNAIWFRPSMDYETVMRLQFHVDTSKFNSWLHDLSPSLNVDTLRVIGRKKASWIWSSPNDKMAFTSSMIFLCRMSISQELKLDGVFALAKDSVSLTLTLNRATIERSSLSIEAMTGSTGILEDVMKWLADNFQVADKKGLDEVLDKAKDSKSGVISDDTILPRRIAVQLSLDNNGKISGVRRVAIDIEACVTIGRPAAVIVAETPTVFLFTIGWSEGRGFHLRGKLWSVIPDTPFTPYDRALPDFEEYEYLQPMTPVKPENQLRTIDIARLLSDKDSEVKNLPTGIPNEIYLCEISLSQTNVAFTGSLRCSKPLAADPSTGGTSPSPPIPPTISLEKVELAASYTWGTKSPNEDGFQMKLSISLDLYLGGELTGEKRLQEQYDSAARLSGEVTYDRGNWAIGAAASNLNVLHLLPFWDVQDRGPISDFLGKVKIDFIKLKYEFNNGKTKTGAFIDDGKDVRSPSQLAIDGQFTFSNVASLKFEYANTGGDGWSLKAFLGPSEVAKDNATIGGLLAGFLDTVVVNSLPSGIRDATIQGANGDEALKMLISKRQGVSVFVLMVQVGKVSVWFIQLRHGPKGAVKRILKAAISKISVDVSALQTTINSPWEELFFMWVQDQTVPKEGVDALKGITQKEYEAMSEMMKDKLNVTDEQLLLFKPTAKKDTSLDGELQGPAKASPSGGDQKEGAKVVMAAGYHLVIVAKKDGKPGVILDYLFGAKKKPASSKMYGAPDSKGKGPDASSSEKGVKAPYKVKLGPLSVGNVGLWFKDGMIGVTLDANLIMGPIGLSLLGFTIGVPFSRDYSLAKPPPPSAIEWGLQGLILAMDKPPLTIAGGFMRDTSDPKVKVMYTGGLIVGFKPWSFEAMGAYATVYKTQTQSGEWITTIDTKPMSQLSLLSTDDGRSTHDNEVAKLEEDTRQTFTFSFIYVKMNGPLFSVGFADVAGLVGGFGINSDITLPTVDQVIQFPFVAERDSKEESSPVERMQGLMKGTWFRPAEGLYWAAAGARVTAFQMFAANIVLVLQFGNGNLLFGIFGVATCDVPALDAPVKFAHVELGIVCTFDATSGIFKFEAQLSPRSFVLAPQCHLTGGMALFSWTKSDIRDPDERNRISAGDWVLTIGGYHRAFIPPKQYPNPPRLGISWSLSSCLSVKGEAYFAITPKICMGGGKIRAALSVGPLYAWFDAFMDFLMNFEPFYFQMTARVSVGVRFTLDLWLVTIRISVEISAGLDLMGPPFGGIVHVDFWVFGFDIKFGSSPPAPDAIGLERFFKIATKTNSSTASSRGLLEGGQPQDKPMADTAAILLTCETGLLPPLKEAKKKSGTPTPPGRGEPNGDRWYVKGGNFTLNASFQIPVTSARLTERRSQTSTTGESQEETRSADCTIDGKYKQVFAKPMQLRDPLSSAVAISVKSPEPRMEEKQDFHILADWKDQKWKLTAQVKPVQSSIWGLYNKNEDPSQVKGNIQGLLSGKDATMQLVTGISIAPPDPAIAGDKVNKFNVTKDHMASVFNPEGQKWPLFIGASEKQEAAWEPKERGKSWDDVKDAWSGVGDATTSKVVDLWAKRMSYDEDSVNGNRTDGEQSGKFEPLRGSAPKKLLNGFKQLVPALPLVAVGY</sequence>
<comment type="caution">
    <text evidence="3">The sequence shown here is derived from an EMBL/GenBank/DDBJ whole genome shotgun (WGS) entry which is preliminary data.</text>
</comment>
<dbReference type="InterPro" id="IPR046538">
    <property type="entry name" value="DUF6603"/>
</dbReference>
<gene>
    <name evidence="3" type="ORF">FPCIR_3318</name>
</gene>
<dbReference type="Gene3D" id="3.60.15.10">
    <property type="entry name" value="Ribonuclease Z/Hydroxyacylglutathione hydrolase-like"/>
    <property type="match status" value="1"/>
</dbReference>
<feature type="region of interest" description="Disordered" evidence="1">
    <location>
        <begin position="2259"/>
        <end position="2284"/>
    </location>
</feature>
<organism evidence="3 4">
    <name type="scientific">Fusarium pseudocircinatum</name>
    <dbReference type="NCBI Taxonomy" id="56676"/>
    <lineage>
        <taxon>Eukaryota</taxon>
        <taxon>Fungi</taxon>
        <taxon>Dikarya</taxon>
        <taxon>Ascomycota</taxon>
        <taxon>Pezizomycotina</taxon>
        <taxon>Sordariomycetes</taxon>
        <taxon>Hypocreomycetidae</taxon>
        <taxon>Hypocreales</taxon>
        <taxon>Nectriaceae</taxon>
        <taxon>Fusarium</taxon>
        <taxon>Fusarium fujikuroi species complex</taxon>
    </lineage>
</organism>
<dbReference type="Pfam" id="PF20248">
    <property type="entry name" value="DUF6603"/>
    <property type="match status" value="1"/>
</dbReference>
<feature type="region of interest" description="Disordered" evidence="1">
    <location>
        <begin position="2472"/>
        <end position="2493"/>
    </location>
</feature>
<evidence type="ECO:0000256" key="1">
    <source>
        <dbReference type="SAM" id="MobiDB-lite"/>
    </source>
</evidence>
<accession>A0A8H5PJE6</accession>
<dbReference type="Proteomes" id="UP000546213">
    <property type="component" value="Unassembled WGS sequence"/>
</dbReference>
<dbReference type="PANTHER" id="PTHR30619:SF1">
    <property type="entry name" value="RECOMBINATION PROTEIN 2"/>
    <property type="match status" value="1"/>
</dbReference>
<keyword evidence="4" id="KW-1185">Reference proteome</keyword>
<dbReference type="InterPro" id="IPR036866">
    <property type="entry name" value="RibonucZ/Hydroxyglut_hydro"/>
</dbReference>
<feature type="region of interest" description="Disordered" evidence="1">
    <location>
        <begin position="655"/>
        <end position="677"/>
    </location>
</feature>
<feature type="region of interest" description="Disordered" evidence="1">
    <location>
        <begin position="2218"/>
        <end position="2241"/>
    </location>
</feature>
<dbReference type="InterPro" id="IPR052159">
    <property type="entry name" value="Competence_DNA_uptake"/>
</dbReference>
<name>A0A8H5PJE6_9HYPO</name>
<dbReference type="EMBL" id="JAAOAS010000069">
    <property type="protein sequence ID" value="KAF5598045.1"/>
    <property type="molecule type" value="Genomic_DNA"/>
</dbReference>
<dbReference type="OrthoDB" id="5352492at2759"/>
<feature type="compositionally biased region" description="Basic and acidic residues" evidence="1">
    <location>
        <begin position="2480"/>
        <end position="2490"/>
    </location>
</feature>
<dbReference type="SUPFAM" id="SSF56281">
    <property type="entry name" value="Metallo-hydrolase/oxidoreductase"/>
    <property type="match status" value="1"/>
</dbReference>
<evidence type="ECO:0000313" key="4">
    <source>
        <dbReference type="Proteomes" id="UP000546213"/>
    </source>
</evidence>
<reference evidence="3 4" key="1">
    <citation type="submission" date="2020-05" db="EMBL/GenBank/DDBJ databases">
        <title>Identification and distribution of gene clusters putatively required for synthesis of sphingolipid metabolism inhibitors in phylogenetically diverse species of the filamentous fungus Fusarium.</title>
        <authorList>
            <person name="Kim H.-S."/>
            <person name="Busman M."/>
            <person name="Brown D.W."/>
            <person name="Divon H."/>
            <person name="Uhlig S."/>
            <person name="Proctor R.H."/>
        </authorList>
    </citation>
    <scope>NUCLEOTIDE SEQUENCE [LARGE SCALE GENOMIC DNA]</scope>
    <source>
        <strain evidence="3 4">NRRL 36939</strain>
    </source>
</reference>
<evidence type="ECO:0000259" key="2">
    <source>
        <dbReference type="Pfam" id="PF20248"/>
    </source>
</evidence>
<feature type="region of interest" description="Disordered" evidence="1">
    <location>
        <begin position="1630"/>
        <end position="1653"/>
    </location>
</feature>
<feature type="region of interest" description="Disordered" evidence="1">
    <location>
        <begin position="1571"/>
        <end position="1592"/>
    </location>
</feature>
<proteinExistence type="predicted"/>
<feature type="domain" description="DUF6603" evidence="2">
    <location>
        <begin position="1659"/>
        <end position="2177"/>
    </location>
</feature>
<protein>
    <recommendedName>
        <fullName evidence="2">DUF6603 domain-containing protein</fullName>
    </recommendedName>
</protein>
<dbReference type="PANTHER" id="PTHR30619">
    <property type="entry name" value="DNA INTERNALIZATION/COMPETENCE PROTEIN COMEC/REC2"/>
    <property type="match status" value="1"/>
</dbReference>